<comment type="caution">
    <text evidence="1">The sequence shown here is derived from an EMBL/GenBank/DDBJ whole genome shotgun (WGS) entry which is preliminary data.</text>
</comment>
<dbReference type="AlphaFoldDB" id="A0AAV5AB55"/>
<organism evidence="1 2">
    <name type="scientific">Clathrus columnatus</name>
    <dbReference type="NCBI Taxonomy" id="1419009"/>
    <lineage>
        <taxon>Eukaryota</taxon>
        <taxon>Fungi</taxon>
        <taxon>Dikarya</taxon>
        <taxon>Basidiomycota</taxon>
        <taxon>Agaricomycotina</taxon>
        <taxon>Agaricomycetes</taxon>
        <taxon>Phallomycetidae</taxon>
        <taxon>Phallales</taxon>
        <taxon>Clathraceae</taxon>
        <taxon>Clathrus</taxon>
    </lineage>
</organism>
<keyword evidence="2" id="KW-1185">Reference proteome</keyword>
<name>A0AAV5AB55_9AGAM</name>
<sequence length="336" mass="38821">MNPEISRYIRRLQITKGPTQWHVTPPNRKMRLSNLTIDLGENHPFKKPENISPLVWSYQLFARALCQMDNLKALEWSCKTTPVLDANSDIGKACANQRILKQVLHSSNSMHPLTDSSYISIFDTPLSIPFLAPNYLPHLQAIDGHKDSVQSVVLSPCIPPRPMKKIIGFPTDNEHWVYSDLFKNICQSSLRIAVIPVKSIPQLTTFATLFPNVECIDIRRSDLVLENIGNTLNVTEEILCGLSHFKKLRIILGILLWEHDRREEIREDSEFFRWVRTLLPHLEFCGAEWQDGTVFTREDNNVDDWHWVRLPPAPFHGFLGREQDFTIREECDRFAA</sequence>
<accession>A0AAV5AB55</accession>
<evidence type="ECO:0000313" key="2">
    <source>
        <dbReference type="Proteomes" id="UP001050691"/>
    </source>
</evidence>
<gene>
    <name evidence="1" type="ORF">Clacol_004371</name>
</gene>
<dbReference type="Proteomes" id="UP001050691">
    <property type="component" value="Unassembled WGS sequence"/>
</dbReference>
<evidence type="ECO:0000313" key="1">
    <source>
        <dbReference type="EMBL" id="GJJ10145.1"/>
    </source>
</evidence>
<protein>
    <submittedName>
        <fullName evidence="1">Uncharacterized protein</fullName>
    </submittedName>
</protein>
<proteinExistence type="predicted"/>
<dbReference type="EMBL" id="BPWL01000005">
    <property type="protein sequence ID" value="GJJ10145.1"/>
    <property type="molecule type" value="Genomic_DNA"/>
</dbReference>
<reference evidence="1" key="1">
    <citation type="submission" date="2021-10" db="EMBL/GenBank/DDBJ databases">
        <title>De novo Genome Assembly of Clathrus columnatus (Basidiomycota, Fungi) Using Illumina and Nanopore Sequence Data.</title>
        <authorList>
            <person name="Ogiso-Tanaka E."/>
            <person name="Itagaki H."/>
            <person name="Hosoya T."/>
            <person name="Hosaka K."/>
        </authorList>
    </citation>
    <scope>NUCLEOTIDE SEQUENCE</scope>
    <source>
        <strain evidence="1">MO-923</strain>
    </source>
</reference>